<accession>A0ACC4BHB6</accession>
<evidence type="ECO:0000313" key="1">
    <source>
        <dbReference type="EMBL" id="KAL3577726.1"/>
    </source>
</evidence>
<protein>
    <submittedName>
        <fullName evidence="1">Uncharacterized protein</fullName>
    </submittedName>
</protein>
<name>A0ACC4BHB6_POPAL</name>
<dbReference type="EMBL" id="RCHU02000010">
    <property type="protein sequence ID" value="KAL3577726.1"/>
    <property type="molecule type" value="Genomic_DNA"/>
</dbReference>
<dbReference type="Proteomes" id="UP000309997">
    <property type="component" value="Unassembled WGS sequence"/>
</dbReference>
<keyword evidence="2" id="KW-1185">Reference proteome</keyword>
<organism evidence="1 2">
    <name type="scientific">Populus alba</name>
    <name type="common">White poplar</name>
    <dbReference type="NCBI Taxonomy" id="43335"/>
    <lineage>
        <taxon>Eukaryota</taxon>
        <taxon>Viridiplantae</taxon>
        <taxon>Streptophyta</taxon>
        <taxon>Embryophyta</taxon>
        <taxon>Tracheophyta</taxon>
        <taxon>Spermatophyta</taxon>
        <taxon>Magnoliopsida</taxon>
        <taxon>eudicotyledons</taxon>
        <taxon>Gunneridae</taxon>
        <taxon>Pentapetalae</taxon>
        <taxon>rosids</taxon>
        <taxon>fabids</taxon>
        <taxon>Malpighiales</taxon>
        <taxon>Salicaceae</taxon>
        <taxon>Saliceae</taxon>
        <taxon>Populus</taxon>
    </lineage>
</organism>
<sequence>MGIESRQRHSIRIESRQCQVILLIDISGVRDTLPCRNCPYFSYRDRDGNTVIVERKTEEMEGGVKLDKWGYEVNTSSDACISAINSYYHQVLSYGRGRRVILEATLHDKDCVLANILAAHFLCSSANPSRASFHIQAANARLEEATPYEKAVFDALNSLICENRDDDVALQFHSKLLNDYPRDLVALKRAQVLCFYMGRPDLSLDLVQQVLPRNQEEDYIYGMLAFPLLELGRMADAEEAARKGYEINKQDYWAQHAMCHVLQYQCRFKDAVDFMEECSSSWSSCLSFMLTHNWWHVALCYLEGHAPVRKVLEVYDQHIWKELEKADTVPPEVYLNALGLLLRVYLRGELDIFEDRLKTLASCITDQANWYLEWHLDVLILWALAKTGEPSKAEDLLEGLKSRIHKMSKKKQQRMQKVILLAEALFEYGRGNDKQALDLLDSDFNANDCKMLGASDEQLDVFNEVWYSMLLNTGQAAKAIGAMEKQVKKREGTPFMWRLLERGYAMTGSQEATVAGEKARALEAAHFVQVNRAKKDELATILVLLATSLTNFYTIQNMQSFVFILAMMRAKLTTEDLDKL</sequence>
<reference evidence="1 2" key="1">
    <citation type="journal article" date="2024" name="Plant Biotechnol. J.">
        <title>Genome and CRISPR/Cas9 system of a widespread forest tree (Populus alba) in the world.</title>
        <authorList>
            <person name="Liu Y.J."/>
            <person name="Jiang P.F."/>
            <person name="Han X.M."/>
            <person name="Li X.Y."/>
            <person name="Wang H.M."/>
            <person name="Wang Y.J."/>
            <person name="Wang X.X."/>
            <person name="Zeng Q.Y."/>
        </authorList>
    </citation>
    <scope>NUCLEOTIDE SEQUENCE [LARGE SCALE GENOMIC DNA]</scope>
    <source>
        <strain evidence="2">cv. PAL-ZL1</strain>
    </source>
</reference>
<evidence type="ECO:0000313" key="2">
    <source>
        <dbReference type="Proteomes" id="UP000309997"/>
    </source>
</evidence>
<proteinExistence type="predicted"/>
<gene>
    <name evidence="1" type="ORF">D5086_019230</name>
</gene>
<comment type="caution">
    <text evidence="1">The sequence shown here is derived from an EMBL/GenBank/DDBJ whole genome shotgun (WGS) entry which is preliminary data.</text>
</comment>